<evidence type="ECO:0000256" key="3">
    <source>
        <dbReference type="SAM" id="MobiDB-lite"/>
    </source>
</evidence>
<feature type="compositionally biased region" description="Basic and acidic residues" evidence="3">
    <location>
        <begin position="648"/>
        <end position="659"/>
    </location>
</feature>
<dbReference type="SUPFAM" id="SSF49899">
    <property type="entry name" value="Concanavalin A-like lectins/glucanases"/>
    <property type="match status" value="2"/>
</dbReference>
<evidence type="ECO:0000259" key="7">
    <source>
        <dbReference type="PROSITE" id="PS50026"/>
    </source>
</evidence>
<dbReference type="CDD" id="cd00054">
    <property type="entry name" value="EGF_CA"/>
    <property type="match status" value="1"/>
</dbReference>
<evidence type="ECO:0000256" key="2">
    <source>
        <dbReference type="PROSITE-ProRule" id="PRU00076"/>
    </source>
</evidence>
<accession>A0ABN8QTP6</accession>
<keyword evidence="2" id="KW-0245">EGF-like domain</keyword>
<sequence>MDLRKNINLLLIFLAVASMRLHASQVKLRGRQFMTYKLKSGENSRQTVVKLRFQTIHPNGLFLYSKGAKTDEYLQLDLFHGQVRYQGYIGGIHKHGKVKILDANKKLNDGEWHNVTLVQRGRTAILEVDKLRRPKIVQTDYQDLHLDGNIFIGGMRSSDYKIHRPESRNFSGCIEDLTFRGANLIRKAEIKRPEVSVYGNVAFKCEELDYRVVTLPNPNTGYRVTVRKLHADNDTFSTSFYFRSYIKQGLLLSRSAIKVKLNLRLSHGTLIYNLMAPNGSRTTLKLGSELDNGEWHKVNASVRGREVRLQLDEKFRTEPLNQSRPLMLDFANKSRLKIFLGAFEERDFPGFVGCVYNLQIDSHRITVNNLKTKSGKHTNKYLRNTCRLQNRCQPNPCKNRGICTQTWDRFYCNCKYTVFKGERCDISIYKATCEYYKAMGLKKSALCLLDSVGGGTPYTAYCNLTRDAAKTTIRHDKMTKTRVGDGMMKGSDYLHEITYSIKMEQIEQLIRKSDKCRQHIRFHCFFSKLLNSPNGPPHALWLSRNSERQNYWGGAEPESEKCACGMPDPPTCVSTAKFCNCDNKAKIWQVDEGYLTDKKTLPVTALEFNSKSERSDFTVGPLECWGGLDKDKISMMQPQQSGMATDNSLEKRCPTDPKPAEPTSATTSLSSINKVSTPKTCPTVDGNFHDACTTSPTSTPNVTMTTPYPKTPAKEIQTSPQPKEFTVDNGTGELSTIAIVMISGALVVIVLLSMKLGLPRVIMCVRTHSKRGEYIVPPTGSGGYPARLFPLVAKRASIRGKQLTQYSVNDKHVEGNTTSGINSYWV</sequence>
<feature type="compositionally biased region" description="Polar residues" evidence="3">
    <location>
        <begin position="638"/>
        <end position="647"/>
    </location>
</feature>
<keyword evidence="9" id="KW-1185">Reference proteome</keyword>
<keyword evidence="4" id="KW-0472">Membrane</keyword>
<feature type="domain" description="EGF-like" evidence="7">
    <location>
        <begin position="388"/>
        <end position="425"/>
    </location>
</feature>
<evidence type="ECO:0000313" key="9">
    <source>
        <dbReference type="Proteomes" id="UP001159405"/>
    </source>
</evidence>
<feature type="transmembrane region" description="Helical" evidence="4">
    <location>
        <begin position="734"/>
        <end position="753"/>
    </location>
</feature>
<dbReference type="InterPro" id="IPR050372">
    <property type="entry name" value="Neurexin-related_CASP"/>
</dbReference>
<dbReference type="Proteomes" id="UP001159405">
    <property type="component" value="Unassembled WGS sequence"/>
</dbReference>
<evidence type="ECO:0000256" key="5">
    <source>
        <dbReference type="SAM" id="SignalP"/>
    </source>
</evidence>
<dbReference type="Pfam" id="PF02210">
    <property type="entry name" value="Laminin_G_2"/>
    <property type="match status" value="2"/>
</dbReference>
<keyword evidence="1" id="KW-1015">Disulfide bond</keyword>
<evidence type="ECO:0008006" key="10">
    <source>
        <dbReference type="Google" id="ProtNLM"/>
    </source>
</evidence>
<dbReference type="PROSITE" id="PS50026">
    <property type="entry name" value="EGF_3"/>
    <property type="match status" value="1"/>
</dbReference>
<dbReference type="PANTHER" id="PTHR15036">
    <property type="entry name" value="PIKACHURIN-LIKE PROTEIN"/>
    <property type="match status" value="1"/>
</dbReference>
<keyword evidence="5" id="KW-0732">Signal</keyword>
<dbReference type="Gene3D" id="2.10.25.10">
    <property type="entry name" value="Laminin"/>
    <property type="match status" value="1"/>
</dbReference>
<dbReference type="Gene3D" id="2.60.120.200">
    <property type="match status" value="2"/>
</dbReference>
<dbReference type="PANTHER" id="PTHR15036:SF49">
    <property type="entry name" value="AXOTACTIN"/>
    <property type="match status" value="1"/>
</dbReference>
<evidence type="ECO:0000259" key="6">
    <source>
        <dbReference type="PROSITE" id="PS50025"/>
    </source>
</evidence>
<dbReference type="Pfam" id="PF00008">
    <property type="entry name" value="EGF"/>
    <property type="match status" value="1"/>
</dbReference>
<evidence type="ECO:0000256" key="4">
    <source>
        <dbReference type="SAM" id="Phobius"/>
    </source>
</evidence>
<feature type="compositionally biased region" description="Polar residues" evidence="3">
    <location>
        <begin position="663"/>
        <end position="676"/>
    </location>
</feature>
<comment type="caution">
    <text evidence="2">Lacks conserved residue(s) required for the propagation of feature annotation.</text>
</comment>
<keyword evidence="4" id="KW-0812">Transmembrane</keyword>
<dbReference type="InterPro" id="IPR013320">
    <property type="entry name" value="ConA-like_dom_sf"/>
</dbReference>
<evidence type="ECO:0000313" key="8">
    <source>
        <dbReference type="EMBL" id="CAH3167834.1"/>
    </source>
</evidence>
<dbReference type="PROSITE" id="PS50025">
    <property type="entry name" value="LAM_G_DOMAIN"/>
    <property type="match status" value="2"/>
</dbReference>
<reference evidence="8 9" key="1">
    <citation type="submission" date="2022-05" db="EMBL/GenBank/DDBJ databases">
        <authorList>
            <consortium name="Genoscope - CEA"/>
            <person name="William W."/>
        </authorList>
    </citation>
    <scope>NUCLEOTIDE SEQUENCE [LARGE SCALE GENOMIC DNA]</scope>
</reference>
<feature type="region of interest" description="Disordered" evidence="3">
    <location>
        <begin position="638"/>
        <end position="676"/>
    </location>
</feature>
<dbReference type="SMART" id="SM00282">
    <property type="entry name" value="LamG"/>
    <property type="match status" value="2"/>
</dbReference>
<dbReference type="CDD" id="cd00110">
    <property type="entry name" value="LamG"/>
    <property type="match status" value="2"/>
</dbReference>
<feature type="chain" id="PRO_5046412466" description="Neurexin" evidence="5">
    <location>
        <begin position="24"/>
        <end position="826"/>
    </location>
</feature>
<protein>
    <recommendedName>
        <fullName evidence="10">Neurexin</fullName>
    </recommendedName>
</protein>
<dbReference type="EMBL" id="CALNXK010000142">
    <property type="protein sequence ID" value="CAH3167834.1"/>
    <property type="molecule type" value="Genomic_DNA"/>
</dbReference>
<organism evidence="8 9">
    <name type="scientific">Porites lobata</name>
    <dbReference type="NCBI Taxonomy" id="104759"/>
    <lineage>
        <taxon>Eukaryota</taxon>
        <taxon>Metazoa</taxon>
        <taxon>Cnidaria</taxon>
        <taxon>Anthozoa</taxon>
        <taxon>Hexacorallia</taxon>
        <taxon>Scleractinia</taxon>
        <taxon>Fungiina</taxon>
        <taxon>Poritidae</taxon>
        <taxon>Porites</taxon>
    </lineage>
</organism>
<keyword evidence="4" id="KW-1133">Transmembrane helix</keyword>
<evidence type="ECO:0000256" key="1">
    <source>
        <dbReference type="ARBA" id="ARBA00023157"/>
    </source>
</evidence>
<proteinExistence type="predicted"/>
<comment type="caution">
    <text evidence="8">The sequence shown here is derived from an EMBL/GenBank/DDBJ whole genome shotgun (WGS) entry which is preliminary data.</text>
</comment>
<dbReference type="InterPro" id="IPR001791">
    <property type="entry name" value="Laminin_G"/>
</dbReference>
<dbReference type="SUPFAM" id="SSF57196">
    <property type="entry name" value="EGF/Laminin"/>
    <property type="match status" value="1"/>
</dbReference>
<feature type="domain" description="Laminin G" evidence="6">
    <location>
        <begin position="23"/>
        <end position="205"/>
    </location>
</feature>
<dbReference type="InterPro" id="IPR000742">
    <property type="entry name" value="EGF"/>
</dbReference>
<name>A0ABN8QTP6_9CNID</name>
<feature type="domain" description="Laminin G" evidence="6">
    <location>
        <begin position="212"/>
        <end position="386"/>
    </location>
</feature>
<feature type="signal peptide" evidence="5">
    <location>
        <begin position="1"/>
        <end position="23"/>
    </location>
</feature>
<gene>
    <name evidence="8" type="ORF">PLOB_00008877</name>
</gene>